<comment type="subcellular location">
    <subcellularLocation>
        <location evidence="1">Secreted</location>
    </subcellularLocation>
</comment>
<dbReference type="GeneID" id="36598882"/>
<keyword evidence="6 16" id="KW-0378">Hydrolase</keyword>
<keyword evidence="10 16" id="KW-0326">Glycosidase</keyword>
<evidence type="ECO:0000256" key="1">
    <source>
        <dbReference type="ARBA" id="ARBA00004613"/>
    </source>
</evidence>
<keyword evidence="5" id="KW-0677">Repeat</keyword>
<dbReference type="InterPro" id="IPR000743">
    <property type="entry name" value="Glyco_hydro_28"/>
</dbReference>
<evidence type="ECO:0000256" key="7">
    <source>
        <dbReference type="ARBA" id="ARBA00023157"/>
    </source>
</evidence>
<keyword evidence="9" id="KW-0119">Carbohydrate metabolism</keyword>
<reference evidence="19" key="1">
    <citation type="submission" date="2016-07" db="EMBL/GenBank/DDBJ databases">
        <title>Multiple horizontal gene transfer events from other fungi enriched the ability of initially mycotrophic Trichoderma (Ascomycota) to feed on dead plant biomass.</title>
        <authorList>
            <consortium name="DOE Joint Genome Institute"/>
            <person name="Atanasova L."/>
            <person name="Chenthamara K."/>
            <person name="Zhang J."/>
            <person name="Grujic M."/>
            <person name="Henrissat B."/>
            <person name="Kuo A."/>
            <person name="Aerts A."/>
            <person name="Salamov A."/>
            <person name="Lipzen A."/>
            <person name="Labutti K."/>
            <person name="Barry K."/>
            <person name="Miao Y."/>
            <person name="Rahimi M.J."/>
            <person name="Shen Q."/>
            <person name="Grigoriev I.V."/>
            <person name="Kubicek C.P."/>
            <person name="Druzhinina I.S."/>
        </authorList>
    </citation>
    <scope>NUCLEOTIDE SEQUENCE [LARGE SCALE GENOMIC DNA]</scope>
    <source>
        <strain evidence="19">TUCIM 6016</strain>
    </source>
</reference>
<evidence type="ECO:0000256" key="17">
    <source>
        <dbReference type="SAM" id="SignalP"/>
    </source>
</evidence>
<evidence type="ECO:0000256" key="9">
    <source>
        <dbReference type="ARBA" id="ARBA00023277"/>
    </source>
</evidence>
<dbReference type="Pfam" id="PF00295">
    <property type="entry name" value="Glyco_hydro_28"/>
    <property type="match status" value="1"/>
</dbReference>
<evidence type="ECO:0000256" key="13">
    <source>
        <dbReference type="ARBA" id="ARBA00037312"/>
    </source>
</evidence>
<dbReference type="OrthoDB" id="187139at2759"/>
<sequence>MKLFSSVLWVLTTILVANAHSLPSPEHTCVIPASKDGSDDSPAIREAFAKCGNNGKVVFQKDTTYSIQTVLQLHNLKNVQVDMLGTLEYSTDVRYWILHGSYYYFQNISIALEFSGENIVIDGHGSGTINGQGQVWYDLALGVGGLYGRPIPFCLRNVKNAVARNFRILQSGKWNFVMVESQNVLVDNIYLSSTSDDFQANPGNLGNTDGFDTINSNNITIQNSWANVGDDCVSFKPGSTNMHVKNLTCYNSAGIAIGSLGQYEGVRDVVENITAEDVSLYGSRNGAYIKTYVGKRTYWPPQGGGGGNGYVRNVVFKNFHIENITASPVLIQQCTHWAGYNVPACADTPPTGFFSNISWSNFTGYMNEKVGTKAISWTCSPLATCEGFSFKDINVKSANGTEGTYSCTNVVGYDSTCQAQN</sequence>
<evidence type="ECO:0000313" key="18">
    <source>
        <dbReference type="EMBL" id="PTB65491.1"/>
    </source>
</evidence>
<keyword evidence="19" id="KW-1185">Reference proteome</keyword>
<evidence type="ECO:0000256" key="14">
    <source>
        <dbReference type="ARBA" id="ARBA00038933"/>
    </source>
</evidence>
<dbReference type="AlphaFoldDB" id="A0A2T4B8E1"/>
<keyword evidence="11" id="KW-0961">Cell wall biogenesis/degradation</keyword>
<name>A0A2T4B8E1_9HYPO</name>
<evidence type="ECO:0000256" key="2">
    <source>
        <dbReference type="ARBA" id="ARBA00008834"/>
    </source>
</evidence>
<proteinExistence type="inferred from homology"/>
<dbReference type="InterPro" id="IPR006626">
    <property type="entry name" value="PbH1"/>
</dbReference>
<keyword evidence="3" id="KW-0964">Secreted</keyword>
<evidence type="ECO:0000256" key="11">
    <source>
        <dbReference type="ARBA" id="ARBA00023316"/>
    </source>
</evidence>
<dbReference type="GO" id="GO:0071555">
    <property type="term" value="P:cell wall organization"/>
    <property type="evidence" value="ECO:0007669"/>
    <property type="project" value="UniProtKB-KW"/>
</dbReference>
<dbReference type="Proteomes" id="UP000241546">
    <property type="component" value="Unassembled WGS sequence"/>
</dbReference>
<evidence type="ECO:0000256" key="15">
    <source>
        <dbReference type="ARBA" id="ARBA00048766"/>
    </source>
</evidence>
<dbReference type="EMBL" id="KZ680214">
    <property type="protein sequence ID" value="PTB65491.1"/>
    <property type="molecule type" value="Genomic_DNA"/>
</dbReference>
<accession>A0A2T4B8E1</accession>
<dbReference type="GO" id="GO:0045490">
    <property type="term" value="P:pectin catabolic process"/>
    <property type="evidence" value="ECO:0007669"/>
    <property type="project" value="UniProtKB-ARBA"/>
</dbReference>
<keyword evidence="8" id="KW-0325">Glycoprotein</keyword>
<keyword evidence="12" id="KW-0624">Polysaccharide degradation</keyword>
<dbReference type="InterPro" id="IPR011050">
    <property type="entry name" value="Pectin_lyase_fold/virulence"/>
</dbReference>
<feature type="signal peptide" evidence="17">
    <location>
        <begin position="1"/>
        <end position="19"/>
    </location>
</feature>
<comment type="function">
    <text evidence="13">Specific in hydrolyzing the terminal glycosidic bond of polygalacturonic acid and oligogalacturonates.</text>
</comment>
<protein>
    <recommendedName>
        <fullName evidence="14">galacturonan 1,4-alpha-galacturonidase</fullName>
        <ecNumber evidence="14">3.2.1.67</ecNumber>
    </recommendedName>
</protein>
<dbReference type="GO" id="GO:0004650">
    <property type="term" value="F:polygalacturonase activity"/>
    <property type="evidence" value="ECO:0007669"/>
    <property type="project" value="InterPro"/>
</dbReference>
<evidence type="ECO:0000256" key="5">
    <source>
        <dbReference type="ARBA" id="ARBA00022737"/>
    </source>
</evidence>
<comment type="catalytic activity">
    <reaction evidence="15">
        <text>[(1-&gt;4)-alpha-D-galacturonosyl](n) + H2O = alpha-D-galacturonate + [(1-&gt;4)-alpha-D-galacturonosyl](n-1)</text>
        <dbReference type="Rhea" id="RHEA:14117"/>
        <dbReference type="Rhea" id="RHEA-COMP:14570"/>
        <dbReference type="Rhea" id="RHEA-COMP:14572"/>
        <dbReference type="ChEBI" id="CHEBI:15377"/>
        <dbReference type="ChEBI" id="CHEBI:58658"/>
        <dbReference type="ChEBI" id="CHEBI:140523"/>
        <dbReference type="EC" id="3.2.1.67"/>
    </reaction>
</comment>
<dbReference type="InterPro" id="IPR012334">
    <property type="entry name" value="Pectin_lyas_fold"/>
</dbReference>
<dbReference type="PANTHER" id="PTHR31736">
    <property type="match status" value="1"/>
</dbReference>
<evidence type="ECO:0000256" key="8">
    <source>
        <dbReference type="ARBA" id="ARBA00023180"/>
    </source>
</evidence>
<evidence type="ECO:0000256" key="10">
    <source>
        <dbReference type="ARBA" id="ARBA00023295"/>
    </source>
</evidence>
<evidence type="ECO:0000256" key="4">
    <source>
        <dbReference type="ARBA" id="ARBA00022729"/>
    </source>
</evidence>
<evidence type="ECO:0000256" key="12">
    <source>
        <dbReference type="ARBA" id="ARBA00023326"/>
    </source>
</evidence>
<evidence type="ECO:0000313" key="19">
    <source>
        <dbReference type="Proteomes" id="UP000241546"/>
    </source>
</evidence>
<dbReference type="RefSeq" id="XP_024748811.1">
    <property type="nucleotide sequence ID" value="XM_024890764.1"/>
</dbReference>
<dbReference type="Gene3D" id="2.160.20.10">
    <property type="entry name" value="Single-stranded right-handed beta-helix, Pectin lyase-like"/>
    <property type="match status" value="1"/>
</dbReference>
<dbReference type="GO" id="GO:0047911">
    <property type="term" value="F:galacturan 1,4-alpha-galacturonidase activity"/>
    <property type="evidence" value="ECO:0007669"/>
    <property type="project" value="UniProtKB-EC"/>
</dbReference>
<evidence type="ECO:0000256" key="3">
    <source>
        <dbReference type="ARBA" id="ARBA00022525"/>
    </source>
</evidence>
<organism evidence="18 19">
    <name type="scientific">Trichoderma citrinoviride</name>
    <dbReference type="NCBI Taxonomy" id="58853"/>
    <lineage>
        <taxon>Eukaryota</taxon>
        <taxon>Fungi</taxon>
        <taxon>Dikarya</taxon>
        <taxon>Ascomycota</taxon>
        <taxon>Pezizomycotina</taxon>
        <taxon>Sordariomycetes</taxon>
        <taxon>Hypocreomycetidae</taxon>
        <taxon>Hypocreales</taxon>
        <taxon>Hypocreaceae</taxon>
        <taxon>Trichoderma</taxon>
    </lineage>
</organism>
<dbReference type="GO" id="GO:0005576">
    <property type="term" value="C:extracellular region"/>
    <property type="evidence" value="ECO:0007669"/>
    <property type="project" value="UniProtKB-SubCell"/>
</dbReference>
<keyword evidence="7" id="KW-1015">Disulfide bond</keyword>
<dbReference type="SMART" id="SM00710">
    <property type="entry name" value="PbH1"/>
    <property type="match status" value="5"/>
</dbReference>
<gene>
    <name evidence="18" type="ORF">BBK36DRAFT_1120958</name>
</gene>
<dbReference type="PANTHER" id="PTHR31736:SF12">
    <property type="entry name" value="EXO-POLYGALACTURONASE, PUTATIVE-RELATED"/>
    <property type="match status" value="1"/>
</dbReference>
<keyword evidence="4 17" id="KW-0732">Signal</keyword>
<feature type="chain" id="PRO_5015718354" description="galacturonan 1,4-alpha-galacturonidase" evidence="17">
    <location>
        <begin position="20"/>
        <end position="421"/>
    </location>
</feature>
<dbReference type="SUPFAM" id="SSF51126">
    <property type="entry name" value="Pectin lyase-like"/>
    <property type="match status" value="1"/>
</dbReference>
<evidence type="ECO:0000256" key="16">
    <source>
        <dbReference type="RuleBase" id="RU361169"/>
    </source>
</evidence>
<comment type="similarity">
    <text evidence="2 16">Belongs to the glycosyl hydrolase 28 family.</text>
</comment>
<evidence type="ECO:0000256" key="6">
    <source>
        <dbReference type="ARBA" id="ARBA00022801"/>
    </source>
</evidence>
<dbReference type="EC" id="3.2.1.67" evidence="14"/>